<dbReference type="AlphaFoldDB" id="A0A397V5I0"/>
<dbReference type="Proteomes" id="UP000266673">
    <property type="component" value="Unassembled WGS sequence"/>
</dbReference>
<protein>
    <submittedName>
        <fullName evidence="1">Uncharacterized protein</fullName>
    </submittedName>
</protein>
<evidence type="ECO:0000313" key="1">
    <source>
        <dbReference type="EMBL" id="RIB16587.1"/>
    </source>
</evidence>
<keyword evidence="2" id="KW-1185">Reference proteome</keyword>
<name>A0A397V5I0_9GLOM</name>
<accession>A0A397V5I0</accession>
<dbReference type="EMBL" id="QKWP01000665">
    <property type="protein sequence ID" value="RIB16587.1"/>
    <property type="molecule type" value="Genomic_DNA"/>
</dbReference>
<comment type="caution">
    <text evidence="1">The sequence shown here is derived from an EMBL/GenBank/DDBJ whole genome shotgun (WGS) entry which is preliminary data.</text>
</comment>
<dbReference type="OrthoDB" id="2429546at2759"/>
<sequence length="189" mass="21909">MGPDKKKMVEKFPVSKFVSGTRGQDIEKLWHEFHRLYNVLRQSQLSDQEIHQYKVDAENWIRVFCRPAQGHVNSLQNIGLYRKADVTPYMHVFAKHNPLFMQQLKAKGLSLRIFSTSSIEKKNHNQIRVFFGGTTMGGGNGNKSVVHDIMFFENQHLFYLMENIPREINNRNINADNKKNSSSTVINEA</sequence>
<gene>
    <name evidence="1" type="ORF">C2G38_2316150</name>
</gene>
<evidence type="ECO:0000313" key="2">
    <source>
        <dbReference type="Proteomes" id="UP000266673"/>
    </source>
</evidence>
<proteinExistence type="predicted"/>
<reference evidence="1 2" key="1">
    <citation type="submission" date="2018-06" db="EMBL/GenBank/DDBJ databases">
        <title>Comparative genomics reveals the genomic features of Rhizophagus irregularis, R. cerebriforme, R. diaphanum and Gigaspora rosea, and their symbiotic lifestyle signature.</title>
        <authorList>
            <person name="Morin E."/>
            <person name="San Clemente H."/>
            <person name="Chen E.C.H."/>
            <person name="De La Providencia I."/>
            <person name="Hainaut M."/>
            <person name="Kuo A."/>
            <person name="Kohler A."/>
            <person name="Murat C."/>
            <person name="Tang N."/>
            <person name="Roy S."/>
            <person name="Loubradou J."/>
            <person name="Henrissat B."/>
            <person name="Grigoriev I.V."/>
            <person name="Corradi N."/>
            <person name="Roux C."/>
            <person name="Martin F.M."/>
        </authorList>
    </citation>
    <scope>NUCLEOTIDE SEQUENCE [LARGE SCALE GENOMIC DNA]</scope>
    <source>
        <strain evidence="1 2">DAOM 194757</strain>
    </source>
</reference>
<organism evidence="1 2">
    <name type="scientific">Gigaspora rosea</name>
    <dbReference type="NCBI Taxonomy" id="44941"/>
    <lineage>
        <taxon>Eukaryota</taxon>
        <taxon>Fungi</taxon>
        <taxon>Fungi incertae sedis</taxon>
        <taxon>Mucoromycota</taxon>
        <taxon>Glomeromycotina</taxon>
        <taxon>Glomeromycetes</taxon>
        <taxon>Diversisporales</taxon>
        <taxon>Gigasporaceae</taxon>
        <taxon>Gigaspora</taxon>
    </lineage>
</organism>